<evidence type="ECO:0000313" key="3">
    <source>
        <dbReference type="Proteomes" id="UP001320972"/>
    </source>
</evidence>
<sequence>MDRNRLEYTYTFGMDDEQIEDRLQRRETGVLALAADGSAYAVPVAHHYEDESLYVRVADDGSSTKMTYLEETDEACFTLYDVDSAGNSWSIVVTGSIRKLSRAESERFDDTAINESFLDLRLFGEDVEAIDLEIYELEAKSIAGRQTGEG</sequence>
<keyword evidence="3" id="KW-1185">Reference proteome</keyword>
<dbReference type="Proteomes" id="UP001320972">
    <property type="component" value="Unassembled WGS sequence"/>
</dbReference>
<dbReference type="Proteomes" id="UP001321018">
    <property type="component" value="Unassembled WGS sequence"/>
</dbReference>
<dbReference type="SUPFAM" id="SSF50475">
    <property type="entry name" value="FMN-binding split barrel"/>
    <property type="match status" value="1"/>
</dbReference>
<protein>
    <submittedName>
        <fullName evidence="1">Pyridoxamine 5'-phosphate oxidase family protein</fullName>
    </submittedName>
</protein>
<comment type="caution">
    <text evidence="1">The sequence shown here is derived from an EMBL/GenBank/DDBJ whole genome shotgun (WGS) entry which is preliminary data.</text>
</comment>
<dbReference type="InterPro" id="IPR012349">
    <property type="entry name" value="Split_barrel_FMN-bd"/>
</dbReference>
<evidence type="ECO:0000313" key="4">
    <source>
        <dbReference type="Proteomes" id="UP001321018"/>
    </source>
</evidence>
<organism evidence="1 4">
    <name type="scientific">Natronoglomus mannanivorans</name>
    <dbReference type="NCBI Taxonomy" id="2979990"/>
    <lineage>
        <taxon>Archaea</taxon>
        <taxon>Methanobacteriati</taxon>
        <taxon>Methanobacteriota</taxon>
        <taxon>Stenosarchaea group</taxon>
        <taxon>Halobacteria</taxon>
        <taxon>Halobacteriales</taxon>
        <taxon>Natrialbaceae</taxon>
        <taxon>Natronoglomus</taxon>
    </lineage>
</organism>
<dbReference type="AlphaFoldDB" id="A0AAP2Z2J8"/>
<gene>
    <name evidence="2" type="ORF">OB955_24375</name>
    <name evidence="1" type="ORF">OB960_20155</name>
</gene>
<dbReference type="EMBL" id="JAOPKB010000025">
    <property type="protein sequence ID" value="MCU4975821.1"/>
    <property type="molecule type" value="Genomic_DNA"/>
</dbReference>
<name>A0AAP2Z2J8_9EURY</name>
<evidence type="ECO:0000313" key="1">
    <source>
        <dbReference type="EMBL" id="MCU4743702.1"/>
    </source>
</evidence>
<reference evidence="1 3" key="1">
    <citation type="submission" date="2022-09" db="EMBL/GenBank/DDBJ databases">
        <title>Enrichment on poylsaccharides allowed isolation of novel metabolic and taxonomic groups of Haloarchaea.</title>
        <authorList>
            <person name="Sorokin D.Y."/>
            <person name="Elcheninov A.G."/>
            <person name="Khizhniak T.V."/>
            <person name="Kolganova T.V."/>
            <person name="Kublanov I.V."/>
        </authorList>
    </citation>
    <scope>NUCLEOTIDE SEQUENCE</scope>
    <source>
        <strain evidence="2 3">AArc-m2/3/4</strain>
        <strain evidence="1">AArc-xg1-1</strain>
    </source>
</reference>
<dbReference type="RefSeq" id="WP_338005516.1">
    <property type="nucleotide sequence ID" value="NZ_JAOPKA010000017.1"/>
</dbReference>
<evidence type="ECO:0000313" key="2">
    <source>
        <dbReference type="EMBL" id="MCU4975821.1"/>
    </source>
</evidence>
<dbReference type="EMBL" id="JAOPKA010000017">
    <property type="protein sequence ID" value="MCU4743702.1"/>
    <property type="molecule type" value="Genomic_DNA"/>
</dbReference>
<proteinExistence type="predicted"/>
<dbReference type="InterPro" id="IPR024747">
    <property type="entry name" value="Pyridox_Oxase-rel"/>
</dbReference>
<accession>A0AAP2Z2J8</accession>
<dbReference type="Gene3D" id="2.30.110.10">
    <property type="entry name" value="Electron Transport, Fmn-binding Protein, Chain A"/>
    <property type="match status" value="1"/>
</dbReference>
<dbReference type="Pfam" id="PF12900">
    <property type="entry name" value="Pyridox_ox_2"/>
    <property type="match status" value="1"/>
</dbReference>